<gene>
    <name evidence="7" type="ORF">HAX54_011504</name>
</gene>
<dbReference type="CDD" id="cd00183">
    <property type="entry name" value="TFIIS_I"/>
    <property type="match status" value="1"/>
</dbReference>
<comment type="caution">
    <text evidence="7">The sequence shown here is derived from an EMBL/GenBank/DDBJ whole genome shotgun (WGS) entry which is preliminary data.</text>
</comment>
<dbReference type="Gene3D" id="1.20.930.10">
    <property type="entry name" value="Conserved domain common to transcription factors TFIIS, elongin A, CRSP70"/>
    <property type="match status" value="1"/>
</dbReference>
<dbReference type="SUPFAM" id="SSF47676">
    <property type="entry name" value="Conserved domain common to transcription factors TFIIS, elongin A, CRSP70"/>
    <property type="match status" value="1"/>
</dbReference>
<evidence type="ECO:0000256" key="2">
    <source>
        <dbReference type="ARBA" id="ARBA00023242"/>
    </source>
</evidence>
<evidence type="ECO:0000256" key="5">
    <source>
        <dbReference type="SAM" id="MobiDB-lite"/>
    </source>
</evidence>
<dbReference type="InterPro" id="IPR003617">
    <property type="entry name" value="TFIIS/CRSP70_N_sub"/>
</dbReference>
<feature type="compositionally biased region" description="Polar residues" evidence="5">
    <location>
        <begin position="275"/>
        <end position="285"/>
    </location>
</feature>
<comment type="subcellular location">
    <subcellularLocation>
        <location evidence="1 3">Nucleus</location>
    </subcellularLocation>
</comment>
<feature type="compositionally biased region" description="Basic and acidic residues" evidence="5">
    <location>
        <begin position="313"/>
        <end position="325"/>
    </location>
</feature>
<keyword evidence="8" id="KW-1185">Reference proteome</keyword>
<dbReference type="PANTHER" id="PTHR46554:SF2">
    <property type="entry name" value="TFIIS N-TERMINAL DOMAIN-CONTAINING PROTEIN"/>
    <property type="match status" value="1"/>
</dbReference>
<keyword evidence="2 3" id="KW-0539">Nucleus</keyword>
<dbReference type="EMBL" id="JACEIK010001655">
    <property type="protein sequence ID" value="MCD7471189.1"/>
    <property type="molecule type" value="Genomic_DNA"/>
</dbReference>
<dbReference type="InterPro" id="IPR035441">
    <property type="entry name" value="TFIIS/LEDGF_dom_sf"/>
</dbReference>
<keyword evidence="4" id="KW-0175">Coiled coil</keyword>
<dbReference type="PROSITE" id="PS51319">
    <property type="entry name" value="TFIIS_N"/>
    <property type="match status" value="1"/>
</dbReference>
<dbReference type="Proteomes" id="UP000823775">
    <property type="component" value="Unassembled WGS sequence"/>
</dbReference>
<evidence type="ECO:0000256" key="1">
    <source>
        <dbReference type="ARBA" id="ARBA00004123"/>
    </source>
</evidence>
<feature type="region of interest" description="Disordered" evidence="5">
    <location>
        <begin position="222"/>
        <end position="246"/>
    </location>
</feature>
<dbReference type="Pfam" id="PF08711">
    <property type="entry name" value="Med26"/>
    <property type="match status" value="1"/>
</dbReference>
<dbReference type="InterPro" id="IPR017923">
    <property type="entry name" value="TFIIS_N"/>
</dbReference>
<feature type="compositionally biased region" description="Polar residues" evidence="5">
    <location>
        <begin position="449"/>
        <end position="460"/>
    </location>
</feature>
<accession>A0ABS8TKW3</accession>
<sequence length="460" mass="51677">MAKSSGTLDKWRDVFRTASSDIFDIIEHAVMVAATDCPKEFKLRRDRIAEMLFSCKVTRCFGCEKVELAVPIAANDDEEKLKSKNEFGGGVEAGASKESKTQSSIDHQVEMNLNQVSNYSYGEAEALTEEIEEETQTLGEVMRIKDIIDSSQAESAELYECLRRLQLMALSVETLKATEIGKSVNSLRKHNSKDIRHLSRTLIEEWKVLVDEWVNATAAFTGTESTPESVKPSVVDQEEEGLPSPPLDDLAFFSAQTTSIELSQFFDGMDDDGNPRNSGEFNENRGNGRKPSLNNHNIPVRRKQSADCFSAAPKERKGEQQKKQEAVIQKQTTVLKPNKPSGGDSGPGRLIKPSSEQKLKINEMNFQQKSDKGTIQKRPVPSQQNKLRRSDEDAVQVKLEATKRKLQERYQEAENAKRQRTIQVMELQDIPKKASNQGLGLKNPHIRPGNNNRQWANGRR</sequence>
<organism evidence="7 8">
    <name type="scientific">Datura stramonium</name>
    <name type="common">Jimsonweed</name>
    <name type="synonym">Common thornapple</name>
    <dbReference type="NCBI Taxonomy" id="4076"/>
    <lineage>
        <taxon>Eukaryota</taxon>
        <taxon>Viridiplantae</taxon>
        <taxon>Streptophyta</taxon>
        <taxon>Embryophyta</taxon>
        <taxon>Tracheophyta</taxon>
        <taxon>Spermatophyta</taxon>
        <taxon>Magnoliopsida</taxon>
        <taxon>eudicotyledons</taxon>
        <taxon>Gunneridae</taxon>
        <taxon>Pentapetalae</taxon>
        <taxon>asterids</taxon>
        <taxon>lamiids</taxon>
        <taxon>Solanales</taxon>
        <taxon>Solanaceae</taxon>
        <taxon>Solanoideae</taxon>
        <taxon>Datureae</taxon>
        <taxon>Datura</taxon>
    </lineage>
</organism>
<feature type="region of interest" description="Disordered" evidence="5">
    <location>
        <begin position="367"/>
        <end position="394"/>
    </location>
</feature>
<protein>
    <recommendedName>
        <fullName evidence="6">TFIIS N-terminal domain-containing protein</fullName>
    </recommendedName>
</protein>
<evidence type="ECO:0000313" key="8">
    <source>
        <dbReference type="Proteomes" id="UP000823775"/>
    </source>
</evidence>
<feature type="region of interest" description="Disordered" evidence="5">
    <location>
        <begin position="433"/>
        <end position="460"/>
    </location>
</feature>
<feature type="region of interest" description="Disordered" evidence="5">
    <location>
        <begin position="265"/>
        <end position="352"/>
    </location>
</feature>
<name>A0ABS8TKW3_DATST</name>
<evidence type="ECO:0000313" key="7">
    <source>
        <dbReference type="EMBL" id="MCD7471189.1"/>
    </source>
</evidence>
<feature type="domain" description="TFIIS N-terminal" evidence="6">
    <location>
        <begin position="139"/>
        <end position="213"/>
    </location>
</feature>
<evidence type="ECO:0000259" key="6">
    <source>
        <dbReference type="PROSITE" id="PS51319"/>
    </source>
</evidence>
<evidence type="ECO:0000256" key="4">
    <source>
        <dbReference type="SAM" id="Coils"/>
    </source>
</evidence>
<feature type="coiled-coil region" evidence="4">
    <location>
        <begin position="396"/>
        <end position="423"/>
    </location>
</feature>
<dbReference type="SMART" id="SM00509">
    <property type="entry name" value="TFS2N"/>
    <property type="match status" value="1"/>
</dbReference>
<dbReference type="PANTHER" id="PTHR46554">
    <property type="entry name" value="MEDIATOR OF RNA POLYMERASE II TRANSCRIPTION SUBUNIT 26A-RELATED"/>
    <property type="match status" value="1"/>
</dbReference>
<evidence type="ECO:0000256" key="3">
    <source>
        <dbReference type="PROSITE-ProRule" id="PRU00649"/>
    </source>
</evidence>
<proteinExistence type="predicted"/>
<reference evidence="7 8" key="1">
    <citation type="journal article" date="2021" name="BMC Genomics">
        <title>Datura genome reveals duplications of psychoactive alkaloid biosynthetic genes and high mutation rate following tissue culture.</title>
        <authorList>
            <person name="Rajewski A."/>
            <person name="Carter-House D."/>
            <person name="Stajich J."/>
            <person name="Litt A."/>
        </authorList>
    </citation>
    <scope>NUCLEOTIDE SEQUENCE [LARGE SCALE GENOMIC DNA]</scope>
    <source>
        <strain evidence="7">AR-01</strain>
    </source>
</reference>